<dbReference type="Proteomes" id="UP000887116">
    <property type="component" value="Unassembled WGS sequence"/>
</dbReference>
<evidence type="ECO:0000313" key="1">
    <source>
        <dbReference type="EMBL" id="GFQ67620.1"/>
    </source>
</evidence>
<keyword evidence="2" id="KW-1185">Reference proteome</keyword>
<dbReference type="AlphaFoldDB" id="A0A8X6HYL0"/>
<dbReference type="PANTHER" id="PTHR31511:SF12">
    <property type="entry name" value="RHO TERMINATION FACTOR N-TERMINAL DOMAIN-CONTAINING PROTEIN"/>
    <property type="match status" value="1"/>
</dbReference>
<dbReference type="PANTHER" id="PTHR31511">
    <property type="entry name" value="PROTEIN CBG23764"/>
    <property type="match status" value="1"/>
</dbReference>
<evidence type="ECO:0000313" key="2">
    <source>
        <dbReference type="Proteomes" id="UP000887116"/>
    </source>
</evidence>
<comment type="caution">
    <text evidence="1">The sequence shown here is derived from an EMBL/GenBank/DDBJ whole genome shotgun (WGS) entry which is preliminary data.</text>
</comment>
<name>A0A8X6HYL0_TRICU</name>
<protein>
    <submittedName>
        <fullName evidence="1">C2H2-type domain-containing protein</fullName>
    </submittedName>
</protein>
<dbReference type="EMBL" id="BMAO01000554">
    <property type="protein sequence ID" value="GFQ67620.1"/>
    <property type="molecule type" value="Genomic_DNA"/>
</dbReference>
<sequence length="304" mass="34610">MIFTRFNSSFRGAVQSWRAEIHSSDLESIFDRSRTALHDLLSRAGGPVLRLRFILCFNIIFRKIVDEDIIENSFYFCSDAVRLLAISQIIPYIDPAFTKIQNSIDAFIHNGSGWVLNEVEFLDVHEGNFREIAGGCSTAKLPSNLKNKHALLNLQCSNNQCFLYAILATLFPQRANAHRVSKYKSFLHSINYSMLNFPVTLSNVKSFEKANNLRVNIFAMPTILCTPCILANQISAKSTCSFLMTTIFRLELQSVVTTKNKRKSFLRQLPERLHPKNNFRLASAALLTQQTATVINAFRFIFKI</sequence>
<reference evidence="1" key="1">
    <citation type="submission" date="2020-07" db="EMBL/GenBank/DDBJ databases">
        <title>Multicomponent nature underlies the extraordinary mechanical properties of spider dragline silk.</title>
        <authorList>
            <person name="Kono N."/>
            <person name="Nakamura H."/>
            <person name="Mori M."/>
            <person name="Yoshida Y."/>
            <person name="Ohtoshi R."/>
            <person name="Malay A.D."/>
            <person name="Moran D.A.P."/>
            <person name="Tomita M."/>
            <person name="Numata K."/>
            <person name="Arakawa K."/>
        </authorList>
    </citation>
    <scope>NUCLEOTIDE SEQUENCE</scope>
</reference>
<proteinExistence type="predicted"/>
<dbReference type="OrthoDB" id="6426499at2759"/>
<accession>A0A8X6HYL0</accession>
<organism evidence="1 2">
    <name type="scientific">Trichonephila clavata</name>
    <name type="common">Joro spider</name>
    <name type="synonym">Nephila clavata</name>
    <dbReference type="NCBI Taxonomy" id="2740835"/>
    <lineage>
        <taxon>Eukaryota</taxon>
        <taxon>Metazoa</taxon>
        <taxon>Ecdysozoa</taxon>
        <taxon>Arthropoda</taxon>
        <taxon>Chelicerata</taxon>
        <taxon>Arachnida</taxon>
        <taxon>Araneae</taxon>
        <taxon>Araneomorphae</taxon>
        <taxon>Entelegynae</taxon>
        <taxon>Araneoidea</taxon>
        <taxon>Nephilidae</taxon>
        <taxon>Trichonephila</taxon>
    </lineage>
</organism>
<gene>
    <name evidence="1" type="primary">AVEN_268383_1</name>
    <name evidence="1" type="ORF">TNCT_467261</name>
</gene>